<evidence type="ECO:0000256" key="1">
    <source>
        <dbReference type="ARBA" id="ARBA00004370"/>
    </source>
</evidence>
<feature type="region of interest" description="Disordered" evidence="10">
    <location>
        <begin position="398"/>
        <end position="419"/>
    </location>
</feature>
<dbReference type="AlphaFoldDB" id="A0A2G9RJQ4"/>
<dbReference type="GO" id="GO:0005764">
    <property type="term" value="C:lysosome"/>
    <property type="evidence" value="ECO:0007669"/>
    <property type="project" value="UniProtKB-SubCell"/>
</dbReference>
<keyword evidence="4" id="KW-0963">Cytoplasm</keyword>
<evidence type="ECO:0000256" key="9">
    <source>
        <dbReference type="ARBA" id="ARBA00042134"/>
    </source>
</evidence>
<dbReference type="GO" id="GO:0031929">
    <property type="term" value="P:TOR signaling"/>
    <property type="evidence" value="ECO:0007669"/>
    <property type="project" value="TreeGrafter"/>
</dbReference>
<evidence type="ECO:0000256" key="7">
    <source>
        <dbReference type="ARBA" id="ARBA00039594"/>
    </source>
</evidence>
<evidence type="ECO:0000256" key="10">
    <source>
        <dbReference type="SAM" id="MobiDB-lite"/>
    </source>
</evidence>
<evidence type="ECO:0000256" key="4">
    <source>
        <dbReference type="ARBA" id="ARBA00022490"/>
    </source>
</evidence>
<dbReference type="PROSITE" id="PS51886">
    <property type="entry name" value="TLDC"/>
    <property type="match status" value="1"/>
</dbReference>
<dbReference type="SMART" id="SM00584">
    <property type="entry name" value="TLDc"/>
    <property type="match status" value="1"/>
</dbReference>
<protein>
    <recommendedName>
        <fullName evidence="7">MTOR-associated protein MEAK7</fullName>
    </recommendedName>
    <alternativeName>
        <fullName evidence="9">TBC/LysM-associated domain-containing protein 1</fullName>
    </alternativeName>
    <alternativeName>
        <fullName evidence="8">TLD domain-containing protein 1</fullName>
    </alternativeName>
</protein>
<dbReference type="InterPro" id="IPR006571">
    <property type="entry name" value="TLDc_dom"/>
</dbReference>
<evidence type="ECO:0000259" key="11">
    <source>
        <dbReference type="PROSITE" id="PS51886"/>
    </source>
</evidence>
<sequence>MGNAESSVFQKRMARVPPADQAEIQSGFENLCQAKNSTKKSLGLAAFQDSIGSSLPSAMSNRIFHGIQSENPTSKASPATPEIRREQYALFIVDILRGTADEKGAITVHMMTSDNKEEVTGQEVQKVSLHVVSREQTLKEVECLSSSFTQTSITDWLYRAPIVSMFLRIVVTLGLSIMKESTEHQLDLSSLVPKCKKGKKTSFCSLLDFPSVMFLNSHLPSEMQQRWRLLFSTQIHGESFSQLCGHLVDQGPSLLVLRDSDGFIFGGFASQSWEVKPQFKGDSRCFLFTVSPHLDIYTYTGYNDHYMYLNHGQQTMPNGLGMGGQHEYFGLWIDSNFGKGHSKAKPRCTTYNSPQLSAKEDFTIDTLEVWALGELPEHLQAKNKKSVLDADPEARALLEMTGRVRQSDGLRDKEEDEES</sequence>
<feature type="domain" description="TLDc" evidence="11">
    <location>
        <begin position="205"/>
        <end position="373"/>
    </location>
</feature>
<evidence type="ECO:0000256" key="8">
    <source>
        <dbReference type="ARBA" id="ARBA00041780"/>
    </source>
</evidence>
<reference evidence="12" key="1">
    <citation type="submission" date="2017-08" db="EMBL/GenBank/DDBJ databases">
        <title>Assembly of the North American Bullfrog Genome.</title>
        <authorList>
            <person name="Warren R.L."/>
            <person name="Vandervalk B.P."/>
            <person name="Kucuk E."/>
            <person name="Birol I."/>
            <person name="Helbing C."/>
            <person name="Pandoh P."/>
            <person name="Behsaz B."/>
            <person name="Mohamadi H."/>
            <person name="Chu J."/>
            <person name="Jackman S."/>
            <person name="Hammond S.A."/>
            <person name="Veldhoen N."/>
            <person name="Kirk H."/>
            <person name="Zhao Y."/>
            <person name="Coope R."/>
            <person name="Pleasance S."/>
            <person name="Moore R."/>
            <person name="Holt R."/>
        </authorList>
    </citation>
    <scope>NUCLEOTIDE SEQUENCE</scope>
    <source>
        <strain evidence="12">Bruno</strain>
        <tissue evidence="12">Liver</tissue>
    </source>
</reference>
<proteinExistence type="predicted"/>
<evidence type="ECO:0000256" key="3">
    <source>
        <dbReference type="ARBA" id="ARBA00004496"/>
    </source>
</evidence>
<evidence type="ECO:0000256" key="5">
    <source>
        <dbReference type="ARBA" id="ARBA00023136"/>
    </source>
</evidence>
<name>A0A2G9RJQ4_AQUCT</name>
<dbReference type="OrthoDB" id="289228at2759"/>
<dbReference type="GO" id="GO:0006979">
    <property type="term" value="P:response to oxidative stress"/>
    <property type="evidence" value="ECO:0007669"/>
    <property type="project" value="TreeGrafter"/>
</dbReference>
<dbReference type="GO" id="GO:0016020">
    <property type="term" value="C:membrane"/>
    <property type="evidence" value="ECO:0007669"/>
    <property type="project" value="UniProtKB-SubCell"/>
</dbReference>
<dbReference type="GO" id="GO:0005634">
    <property type="term" value="C:nucleus"/>
    <property type="evidence" value="ECO:0007669"/>
    <property type="project" value="TreeGrafter"/>
</dbReference>
<keyword evidence="5" id="KW-0472">Membrane</keyword>
<organism evidence="12">
    <name type="scientific">Aquarana catesbeiana</name>
    <name type="common">American bullfrog</name>
    <name type="synonym">Rana catesbeiana</name>
    <dbReference type="NCBI Taxonomy" id="8400"/>
    <lineage>
        <taxon>Eukaryota</taxon>
        <taxon>Metazoa</taxon>
        <taxon>Chordata</taxon>
        <taxon>Craniata</taxon>
        <taxon>Vertebrata</taxon>
        <taxon>Euteleostomi</taxon>
        <taxon>Amphibia</taxon>
        <taxon>Batrachia</taxon>
        <taxon>Anura</taxon>
        <taxon>Neobatrachia</taxon>
        <taxon>Ranoidea</taxon>
        <taxon>Ranidae</taxon>
        <taxon>Aquarana</taxon>
    </lineage>
</organism>
<evidence type="ECO:0000313" key="12">
    <source>
        <dbReference type="EMBL" id="PIO27995.1"/>
    </source>
</evidence>
<dbReference type="PANTHER" id="PTHR23354:SF131">
    <property type="entry name" value="MTOR-ASSOCIATED PROTEIN MEAK7"/>
    <property type="match status" value="1"/>
</dbReference>
<dbReference type="PANTHER" id="PTHR23354">
    <property type="entry name" value="NUCLEOLAR PROTEIN 7/ESTROGEN RECEPTOR COACTIVATOR-RELATED"/>
    <property type="match status" value="1"/>
</dbReference>
<dbReference type="EMBL" id="KV938543">
    <property type="protein sequence ID" value="PIO27995.1"/>
    <property type="molecule type" value="Genomic_DNA"/>
</dbReference>
<keyword evidence="6" id="KW-0458">Lysosome</keyword>
<evidence type="ECO:0000256" key="2">
    <source>
        <dbReference type="ARBA" id="ARBA00004371"/>
    </source>
</evidence>
<comment type="subcellular location">
    <subcellularLocation>
        <location evidence="3">Cytoplasm</location>
    </subcellularLocation>
    <subcellularLocation>
        <location evidence="2">Lysosome</location>
    </subcellularLocation>
    <subcellularLocation>
        <location evidence="1">Membrane</location>
    </subcellularLocation>
</comment>
<gene>
    <name evidence="12" type="ORF">AB205_0179200</name>
</gene>
<dbReference type="Pfam" id="PF07534">
    <property type="entry name" value="TLD"/>
    <property type="match status" value="1"/>
</dbReference>
<evidence type="ECO:0000256" key="6">
    <source>
        <dbReference type="ARBA" id="ARBA00023228"/>
    </source>
</evidence>
<accession>A0A2G9RJQ4</accession>